<evidence type="ECO:0000313" key="2">
    <source>
        <dbReference type="WBParaSite" id="ASIM_0000230401-mRNA-1"/>
    </source>
</evidence>
<dbReference type="Gene3D" id="1.25.40.20">
    <property type="entry name" value="Ankyrin repeat-containing domain"/>
    <property type="match status" value="1"/>
</dbReference>
<feature type="repeat" description="ANK" evidence="1">
    <location>
        <begin position="1"/>
        <end position="28"/>
    </location>
</feature>
<sequence length="323" mass="35923">LFLAASEGHLEAVDLLLNSGASREVTDCQERSPKDVAMEKQFFDVANRLSSTQMNIPDKDNTNDDSLRVAQQRVPENCRKNLKKAKKLMRSNPRIFQRPLVKKIKPTSYQRIAPSEFLTPPQSDNSLTFFSPIQTDIPAGYAPMEPMAPWGHYEPGHGDISAEPQVPTHILSPPYETGAFVCSDLMPSYNDWREGVIRNSSVVNTTPTQQQQPQQLHHPYSLIPAAFALRRAPDQSIDQAAAFDHQLDQLEPGLLYGVISLEARAKALVGKSTRAKVQLSSMWDLNMVSGARVIDVGGWKYFGRFEQQQLAGEVAAGCRIGHL</sequence>
<name>A0A0M3J437_ANISI</name>
<dbReference type="InterPro" id="IPR002110">
    <property type="entry name" value="Ankyrin_rpt"/>
</dbReference>
<proteinExistence type="predicted"/>
<dbReference type="InterPro" id="IPR036770">
    <property type="entry name" value="Ankyrin_rpt-contain_sf"/>
</dbReference>
<dbReference type="SUPFAM" id="SSF48403">
    <property type="entry name" value="Ankyrin repeat"/>
    <property type="match status" value="1"/>
</dbReference>
<dbReference type="AlphaFoldDB" id="A0A0M3J437"/>
<protein>
    <submittedName>
        <fullName evidence="2">ANK_REP_REGION domain-containing protein</fullName>
    </submittedName>
</protein>
<reference evidence="2" key="1">
    <citation type="submission" date="2017-02" db="UniProtKB">
        <authorList>
            <consortium name="WormBaseParasite"/>
        </authorList>
    </citation>
    <scope>IDENTIFICATION</scope>
</reference>
<dbReference type="WBParaSite" id="ASIM_0000230401-mRNA-1">
    <property type="protein sequence ID" value="ASIM_0000230401-mRNA-1"/>
    <property type="gene ID" value="ASIM_0000230401"/>
</dbReference>
<organism evidence="2">
    <name type="scientific">Anisakis simplex</name>
    <name type="common">Herring worm</name>
    <dbReference type="NCBI Taxonomy" id="6269"/>
    <lineage>
        <taxon>Eukaryota</taxon>
        <taxon>Metazoa</taxon>
        <taxon>Ecdysozoa</taxon>
        <taxon>Nematoda</taxon>
        <taxon>Chromadorea</taxon>
        <taxon>Rhabditida</taxon>
        <taxon>Spirurina</taxon>
        <taxon>Ascaridomorpha</taxon>
        <taxon>Ascaridoidea</taxon>
        <taxon>Anisakidae</taxon>
        <taxon>Anisakis</taxon>
        <taxon>Anisakis simplex complex</taxon>
    </lineage>
</organism>
<dbReference type="PROSITE" id="PS50088">
    <property type="entry name" value="ANK_REPEAT"/>
    <property type="match status" value="1"/>
</dbReference>
<keyword evidence="1" id="KW-0040">ANK repeat</keyword>
<accession>A0A0M3J437</accession>
<dbReference type="PROSITE" id="PS50297">
    <property type="entry name" value="ANK_REP_REGION"/>
    <property type="match status" value="1"/>
</dbReference>
<evidence type="ECO:0000256" key="1">
    <source>
        <dbReference type="PROSITE-ProRule" id="PRU00023"/>
    </source>
</evidence>